<reference evidence="3" key="1">
    <citation type="submission" date="2016-10" db="EMBL/GenBank/DDBJ databases">
        <authorList>
            <person name="Varghese N."/>
            <person name="Submissions S."/>
        </authorList>
    </citation>
    <scope>NUCLEOTIDE SEQUENCE [LARGE SCALE GENOMIC DNA]</scope>
    <source>
        <strain evidence="3">DSM 18887</strain>
    </source>
</reference>
<dbReference type="OrthoDB" id="6087427at2"/>
<dbReference type="InterPro" id="IPR036770">
    <property type="entry name" value="Ankyrin_rpt-contain_sf"/>
</dbReference>
<dbReference type="PROSITE" id="PS50297">
    <property type="entry name" value="ANK_REP_REGION"/>
    <property type="match status" value="1"/>
</dbReference>
<dbReference type="EMBL" id="FOGB01000010">
    <property type="protein sequence ID" value="SEQ89149.1"/>
    <property type="molecule type" value="Genomic_DNA"/>
</dbReference>
<evidence type="ECO:0000313" key="2">
    <source>
        <dbReference type="EMBL" id="SEQ89149.1"/>
    </source>
</evidence>
<dbReference type="Gene3D" id="1.25.40.20">
    <property type="entry name" value="Ankyrin repeat-containing domain"/>
    <property type="match status" value="1"/>
</dbReference>
<accession>A0A1H9JQT2</accession>
<dbReference type="RefSeq" id="WP_091360146.1">
    <property type="nucleotide sequence ID" value="NZ_AP025284.1"/>
</dbReference>
<evidence type="ECO:0000313" key="3">
    <source>
        <dbReference type="Proteomes" id="UP000198749"/>
    </source>
</evidence>
<keyword evidence="3" id="KW-1185">Reference proteome</keyword>
<protein>
    <submittedName>
        <fullName evidence="2">Ankyrin repeat</fullName>
    </submittedName>
</protein>
<evidence type="ECO:0000256" key="1">
    <source>
        <dbReference type="PROSITE-ProRule" id="PRU00023"/>
    </source>
</evidence>
<dbReference type="STRING" id="355243.SAMN03080615_03119"/>
<dbReference type="AlphaFoldDB" id="A0A1H9JQT2"/>
<organism evidence="2 3">
    <name type="scientific">Amphritea atlantica</name>
    <dbReference type="NCBI Taxonomy" id="355243"/>
    <lineage>
        <taxon>Bacteria</taxon>
        <taxon>Pseudomonadati</taxon>
        <taxon>Pseudomonadota</taxon>
        <taxon>Gammaproteobacteria</taxon>
        <taxon>Oceanospirillales</taxon>
        <taxon>Oceanospirillaceae</taxon>
        <taxon>Amphritea</taxon>
    </lineage>
</organism>
<dbReference type="InterPro" id="IPR002110">
    <property type="entry name" value="Ankyrin_rpt"/>
</dbReference>
<proteinExistence type="predicted"/>
<dbReference type="Pfam" id="PF13637">
    <property type="entry name" value="Ank_4"/>
    <property type="match status" value="1"/>
</dbReference>
<feature type="repeat" description="ANK" evidence="1">
    <location>
        <begin position="149"/>
        <end position="176"/>
    </location>
</feature>
<dbReference type="PROSITE" id="PS50088">
    <property type="entry name" value="ANK_REPEAT"/>
    <property type="match status" value="1"/>
</dbReference>
<dbReference type="SUPFAM" id="SSF48403">
    <property type="entry name" value="Ankyrin repeat"/>
    <property type="match status" value="1"/>
</dbReference>
<dbReference type="Proteomes" id="UP000198749">
    <property type="component" value="Unassembled WGS sequence"/>
</dbReference>
<sequence>MSFFTRRSLNKLQQAVISGDLTLLKKQFTKLDQTLLTEHRFNYDNSVCNLPELAIRSGQPKSLAHLLQAGCTRQSTHSDPLLYQALQHPQQSLALMTVLLQADAPVDYPDNDPGSALFACFRYCSDDTLMLHLSRLNEYGADLNRRDAEGKTPLLMALQSDYKALVQMLINSGAELPDEIPQGCCSEEIIGYARRLADDLKIRQMMLG</sequence>
<gene>
    <name evidence="2" type="ORF">SAMN03080615_03119</name>
</gene>
<keyword evidence="1" id="KW-0040">ANK repeat</keyword>
<name>A0A1H9JQT2_9GAMM</name>